<dbReference type="EMBL" id="JACMRX010000003">
    <property type="protein sequence ID" value="KAF7992612.1"/>
    <property type="molecule type" value="Genomic_DNA"/>
</dbReference>
<feature type="signal peptide" evidence="1">
    <location>
        <begin position="1"/>
        <end position="21"/>
    </location>
</feature>
<comment type="caution">
    <text evidence="2">The sequence shown here is derived from an EMBL/GenBank/DDBJ whole genome shotgun (WGS) entry which is preliminary data.</text>
</comment>
<evidence type="ECO:0000313" key="3">
    <source>
        <dbReference type="Proteomes" id="UP000639338"/>
    </source>
</evidence>
<name>A0A835CQU5_APHGI</name>
<dbReference type="Gene3D" id="2.40.128.20">
    <property type="match status" value="1"/>
</dbReference>
<evidence type="ECO:0000256" key="1">
    <source>
        <dbReference type="SAM" id="SignalP"/>
    </source>
</evidence>
<dbReference type="Proteomes" id="UP000639338">
    <property type="component" value="Unassembled WGS sequence"/>
</dbReference>
<dbReference type="AlphaFoldDB" id="A0A835CQU5"/>
<keyword evidence="3" id="KW-1185">Reference proteome</keyword>
<feature type="chain" id="PRO_5032582227" description="Venom protein" evidence="1">
    <location>
        <begin position="22"/>
        <end position="161"/>
    </location>
</feature>
<gene>
    <name evidence="2" type="ORF">HCN44_004956</name>
</gene>
<dbReference type="SUPFAM" id="SSF50814">
    <property type="entry name" value="Lipocalins"/>
    <property type="match status" value="1"/>
</dbReference>
<dbReference type="InterPro" id="IPR012674">
    <property type="entry name" value="Calycin"/>
</dbReference>
<protein>
    <recommendedName>
        <fullName evidence="4">Venom protein</fullName>
    </recommendedName>
</protein>
<sequence>MRILMIILLFCYYEAFVKVCAEESETINPFGNFILKKTENLSEFAEKVFRPEAKEVIKLMKPGISFLNFQADQDVMTLTYSVGDKNITNSFQLDKKFQEETYFSPAETIVHKDNEGHYTWESTLSTGRLLTREEVFTNEGVTVIQTSPIVDFASTLYYERV</sequence>
<evidence type="ECO:0000313" key="2">
    <source>
        <dbReference type="EMBL" id="KAF7992612.1"/>
    </source>
</evidence>
<proteinExistence type="predicted"/>
<keyword evidence="1" id="KW-0732">Signal</keyword>
<organism evidence="2 3">
    <name type="scientific">Aphidius gifuensis</name>
    <name type="common">Parasitoid wasp</name>
    <dbReference type="NCBI Taxonomy" id="684658"/>
    <lineage>
        <taxon>Eukaryota</taxon>
        <taxon>Metazoa</taxon>
        <taxon>Ecdysozoa</taxon>
        <taxon>Arthropoda</taxon>
        <taxon>Hexapoda</taxon>
        <taxon>Insecta</taxon>
        <taxon>Pterygota</taxon>
        <taxon>Neoptera</taxon>
        <taxon>Endopterygota</taxon>
        <taxon>Hymenoptera</taxon>
        <taxon>Apocrita</taxon>
        <taxon>Ichneumonoidea</taxon>
        <taxon>Braconidae</taxon>
        <taxon>Aphidiinae</taxon>
        <taxon>Aphidius</taxon>
    </lineage>
</organism>
<evidence type="ECO:0008006" key="4">
    <source>
        <dbReference type="Google" id="ProtNLM"/>
    </source>
</evidence>
<reference evidence="2 3" key="1">
    <citation type="submission" date="2020-08" db="EMBL/GenBank/DDBJ databases">
        <title>Aphidius gifuensis genome sequencing and assembly.</title>
        <authorList>
            <person name="Du Z."/>
        </authorList>
    </citation>
    <scope>NUCLEOTIDE SEQUENCE [LARGE SCALE GENOMIC DNA]</scope>
    <source>
        <strain evidence="2">YNYX2018</strain>
        <tissue evidence="2">Adults</tissue>
    </source>
</reference>
<accession>A0A835CQU5</accession>